<proteinExistence type="predicted"/>
<gene>
    <name evidence="1" type="ORF">psyc5s11_19970</name>
</gene>
<keyword evidence="2" id="KW-1185">Reference proteome</keyword>
<organism evidence="1 2">
    <name type="scientific">Clostridium gelidum</name>
    <dbReference type="NCBI Taxonomy" id="704125"/>
    <lineage>
        <taxon>Bacteria</taxon>
        <taxon>Bacillati</taxon>
        <taxon>Bacillota</taxon>
        <taxon>Clostridia</taxon>
        <taxon>Eubacteriales</taxon>
        <taxon>Clostridiaceae</taxon>
        <taxon>Clostridium</taxon>
    </lineage>
</organism>
<dbReference type="RefSeq" id="WP_224037466.1">
    <property type="nucleotide sequence ID" value="NZ_AP024849.1"/>
</dbReference>
<dbReference type="Proteomes" id="UP000824633">
    <property type="component" value="Chromosome"/>
</dbReference>
<accession>A0ABM7TA98</accession>
<evidence type="ECO:0000313" key="2">
    <source>
        <dbReference type="Proteomes" id="UP000824633"/>
    </source>
</evidence>
<sequence length="77" mass="9098">MLFSLDIDNLWNDEYSIIKIFFNKKLYFTRQLETELNKREDNAPICTSEPEVKLDSFKIDVGVMDYNFEINGILGIE</sequence>
<evidence type="ECO:0000313" key="1">
    <source>
        <dbReference type="EMBL" id="BCZ45930.1"/>
    </source>
</evidence>
<protein>
    <submittedName>
        <fullName evidence="1">Uncharacterized protein</fullName>
    </submittedName>
</protein>
<name>A0ABM7TA98_9CLOT</name>
<reference evidence="2" key="1">
    <citation type="submission" date="2021-07" db="EMBL/GenBank/DDBJ databases">
        <title>Complete genome sequencing of a Clostridium isolate.</title>
        <authorList>
            <person name="Ueki A."/>
            <person name="Tonouchi A."/>
        </authorList>
    </citation>
    <scope>NUCLEOTIDE SEQUENCE [LARGE SCALE GENOMIC DNA]</scope>
    <source>
        <strain evidence="2">C5S11</strain>
    </source>
</reference>
<dbReference type="EMBL" id="AP024849">
    <property type="protein sequence ID" value="BCZ45930.1"/>
    <property type="molecule type" value="Genomic_DNA"/>
</dbReference>